<dbReference type="GO" id="GO:0043565">
    <property type="term" value="F:sequence-specific DNA binding"/>
    <property type="evidence" value="ECO:0007669"/>
    <property type="project" value="InterPro"/>
</dbReference>
<dbReference type="RefSeq" id="WP_057398412.1">
    <property type="nucleotide sequence ID" value="NZ_LJXB01000080.1"/>
</dbReference>
<evidence type="ECO:0000256" key="1">
    <source>
        <dbReference type="ARBA" id="ARBA00004496"/>
    </source>
</evidence>
<dbReference type="GO" id="GO:0003700">
    <property type="term" value="F:DNA-binding transcription factor activity"/>
    <property type="evidence" value="ECO:0007669"/>
    <property type="project" value="InterPro"/>
</dbReference>
<evidence type="ECO:0000313" key="8">
    <source>
        <dbReference type="Proteomes" id="UP000050349"/>
    </source>
</evidence>
<comment type="function">
    <text evidence="5">Regulatory protein of the TOL plasmid xyl operons. XylS activates the xylXYZLTEGFJQKIH operon required for the degradation of toluene, m-xylene and p-xylene.</text>
</comment>
<evidence type="ECO:0000313" key="7">
    <source>
        <dbReference type="EMBL" id="KPU58779.1"/>
    </source>
</evidence>
<protein>
    <submittedName>
        <fullName evidence="7">Helix-turn-helix domain protein</fullName>
    </submittedName>
</protein>
<gene>
    <name evidence="7" type="ORF">AN403_2936</name>
</gene>
<dbReference type="PATRIC" id="fig|294.162.peg.3431"/>
<dbReference type="Pfam" id="PF12833">
    <property type="entry name" value="HTH_18"/>
    <property type="match status" value="1"/>
</dbReference>
<dbReference type="OrthoDB" id="6003540at2"/>
<dbReference type="EMBL" id="LJXB01000080">
    <property type="protein sequence ID" value="KPU58779.1"/>
    <property type="molecule type" value="Genomic_DNA"/>
</dbReference>
<dbReference type="GO" id="GO:0005737">
    <property type="term" value="C:cytoplasm"/>
    <property type="evidence" value="ECO:0007669"/>
    <property type="project" value="UniProtKB-SubCell"/>
</dbReference>
<dbReference type="PANTHER" id="PTHR46796:SF12">
    <property type="entry name" value="HTH-TYPE DNA-BINDING TRANSCRIPTIONAL ACTIVATOR EUTR"/>
    <property type="match status" value="1"/>
</dbReference>
<dbReference type="InterPro" id="IPR050204">
    <property type="entry name" value="AraC_XylS_family_regulators"/>
</dbReference>
<proteinExistence type="predicted"/>
<evidence type="ECO:0000259" key="6">
    <source>
        <dbReference type="PROSITE" id="PS01124"/>
    </source>
</evidence>
<dbReference type="InterPro" id="IPR018060">
    <property type="entry name" value="HTH_AraC"/>
</dbReference>
<dbReference type="Gene3D" id="1.10.10.60">
    <property type="entry name" value="Homeodomain-like"/>
    <property type="match status" value="1"/>
</dbReference>
<keyword evidence="4" id="KW-0804">Transcription</keyword>
<evidence type="ECO:0000256" key="3">
    <source>
        <dbReference type="ARBA" id="ARBA00023125"/>
    </source>
</evidence>
<evidence type="ECO:0000256" key="4">
    <source>
        <dbReference type="ARBA" id="ARBA00023163"/>
    </source>
</evidence>
<sequence length="337" mass="38343">MSSNADPQFRDIRIDHYDLEGARNWMSGICGPHRLQTSTPERIRFHHSANVFKSMATTLGTLSYGTDVTIDIEDAEHFSSYSLSLPLVGEQELSKNGSVLKSNRDQGVIISPNENQMLAISGDCRKVQVVITRVAMSESLEGMLQRPLDSPLRFEPVMDAVDGASASWWRMARYFIAELERSNELYEQVAFTRDIESSLIKGLILAQPNNYSEELRNVLGVKLPHYLIRAKQYIHDNAREALHLEDIEVAAGVSRFKLFEAFKKYFALSPMVYLKKYRLNAVRQEILEHGSARNISAIAMGWGFTHLGRFCAEYRKLFDESPSMTLQRNEARRMRGG</sequence>
<dbReference type="PROSITE" id="PS01124">
    <property type="entry name" value="HTH_ARAC_FAMILY_2"/>
    <property type="match status" value="1"/>
</dbReference>
<dbReference type="GO" id="GO:0009893">
    <property type="term" value="P:positive regulation of metabolic process"/>
    <property type="evidence" value="ECO:0007669"/>
    <property type="project" value="UniProtKB-ARBA"/>
</dbReference>
<dbReference type="InterPro" id="IPR035418">
    <property type="entry name" value="AraC-bd_2"/>
</dbReference>
<dbReference type="PROSITE" id="PS00041">
    <property type="entry name" value="HTH_ARAC_FAMILY_1"/>
    <property type="match status" value="1"/>
</dbReference>
<dbReference type="InterPro" id="IPR018062">
    <property type="entry name" value="HTH_AraC-typ_CS"/>
</dbReference>
<dbReference type="InterPro" id="IPR009057">
    <property type="entry name" value="Homeodomain-like_sf"/>
</dbReference>
<keyword evidence="2" id="KW-0805">Transcription regulation</keyword>
<feature type="domain" description="HTH araC/xylS-type" evidence="6">
    <location>
        <begin position="228"/>
        <end position="328"/>
    </location>
</feature>
<comment type="subcellular location">
    <subcellularLocation>
        <location evidence="1">Cytoplasm</location>
    </subcellularLocation>
</comment>
<dbReference type="SMART" id="SM00342">
    <property type="entry name" value="HTH_ARAC"/>
    <property type="match status" value="1"/>
</dbReference>
<organism evidence="7 8">
    <name type="scientific">Pseudomonas fluorescens</name>
    <dbReference type="NCBI Taxonomy" id="294"/>
    <lineage>
        <taxon>Bacteria</taxon>
        <taxon>Pseudomonadati</taxon>
        <taxon>Pseudomonadota</taxon>
        <taxon>Gammaproteobacteria</taxon>
        <taxon>Pseudomonadales</taxon>
        <taxon>Pseudomonadaceae</taxon>
        <taxon>Pseudomonas</taxon>
    </lineage>
</organism>
<comment type="caution">
    <text evidence="7">The sequence shown here is derived from an EMBL/GenBank/DDBJ whole genome shotgun (WGS) entry which is preliminary data.</text>
</comment>
<accession>A0A0P8WZU7</accession>
<evidence type="ECO:0000256" key="2">
    <source>
        <dbReference type="ARBA" id="ARBA00023015"/>
    </source>
</evidence>
<name>A0A0P8WZU7_PSEFL</name>
<keyword evidence="3" id="KW-0238">DNA-binding</keyword>
<dbReference type="PANTHER" id="PTHR46796">
    <property type="entry name" value="HTH-TYPE TRANSCRIPTIONAL ACTIVATOR RHAS-RELATED"/>
    <property type="match status" value="1"/>
</dbReference>
<dbReference type="SUPFAM" id="SSF46689">
    <property type="entry name" value="Homeodomain-like"/>
    <property type="match status" value="1"/>
</dbReference>
<dbReference type="Proteomes" id="UP000050349">
    <property type="component" value="Unassembled WGS sequence"/>
</dbReference>
<dbReference type="Pfam" id="PF14525">
    <property type="entry name" value="AraC_binding_2"/>
    <property type="match status" value="1"/>
</dbReference>
<evidence type="ECO:0000256" key="5">
    <source>
        <dbReference type="ARBA" id="ARBA00037345"/>
    </source>
</evidence>
<dbReference type="AlphaFoldDB" id="A0A0P8WZU7"/>
<reference evidence="7 8" key="1">
    <citation type="submission" date="2015-09" db="EMBL/GenBank/DDBJ databases">
        <authorList>
            <person name="Jackson K.R."/>
            <person name="Lunt B.L."/>
            <person name="Fisher J.N.B."/>
            <person name="Gardner A.V."/>
            <person name="Bailey M.E."/>
            <person name="Deus L.M."/>
            <person name="Earl A.S."/>
            <person name="Gibby P.D."/>
            <person name="Hartmann K.A."/>
            <person name="Liu J.E."/>
            <person name="Manci A.M."/>
            <person name="Nielsen D.A."/>
            <person name="Solomon M.B."/>
            <person name="Breakwell D.P."/>
            <person name="Burnett S.H."/>
            <person name="Grose J.H."/>
        </authorList>
    </citation>
    <scope>NUCLEOTIDE SEQUENCE [LARGE SCALE GENOMIC DNA]</scope>
    <source>
        <strain evidence="7 8">S613</strain>
    </source>
</reference>